<name>A0A3B0UE63_9ZZZZ</name>
<organism evidence="1">
    <name type="scientific">hydrothermal vent metagenome</name>
    <dbReference type="NCBI Taxonomy" id="652676"/>
    <lineage>
        <taxon>unclassified sequences</taxon>
        <taxon>metagenomes</taxon>
        <taxon>ecological metagenomes</taxon>
    </lineage>
</organism>
<evidence type="ECO:0000313" key="1">
    <source>
        <dbReference type="EMBL" id="VAW24872.1"/>
    </source>
</evidence>
<dbReference type="EMBL" id="UOEQ01000564">
    <property type="protein sequence ID" value="VAW24872.1"/>
    <property type="molecule type" value="Genomic_DNA"/>
</dbReference>
<sequence>MFMICFRFYVYSRGQGSLLVLMYQDQTLSFVVEFLIMVGF</sequence>
<reference evidence="1" key="1">
    <citation type="submission" date="2018-06" db="EMBL/GenBank/DDBJ databases">
        <authorList>
            <person name="Zhirakovskaya E."/>
        </authorList>
    </citation>
    <scope>NUCLEOTIDE SEQUENCE</scope>
</reference>
<gene>
    <name evidence="1" type="ORF">MNBD_ALPHA11-834</name>
</gene>
<accession>A0A3B0UE63</accession>
<proteinExistence type="predicted"/>
<dbReference type="AlphaFoldDB" id="A0A3B0UE63"/>
<protein>
    <submittedName>
        <fullName evidence="1">Uncharacterized protein</fullName>
    </submittedName>
</protein>